<proteinExistence type="predicted"/>
<dbReference type="SUPFAM" id="SSF48452">
    <property type="entry name" value="TPR-like"/>
    <property type="match status" value="1"/>
</dbReference>
<gene>
    <name evidence="9" type="primary">Fam82b</name>
    <name evidence="9" type="ORF">g.10596</name>
</gene>
<evidence type="ECO:0000256" key="2">
    <source>
        <dbReference type="ARBA" id="ARBA00011375"/>
    </source>
</evidence>
<dbReference type="Pfam" id="PF21033">
    <property type="entry name" value="RMD1-3"/>
    <property type="match status" value="1"/>
</dbReference>
<dbReference type="GO" id="GO:0005876">
    <property type="term" value="C:spindle microtubule"/>
    <property type="evidence" value="ECO:0007669"/>
    <property type="project" value="TreeGrafter"/>
</dbReference>
<evidence type="ECO:0000256" key="7">
    <source>
        <dbReference type="ARBA" id="ARBA00039966"/>
    </source>
</evidence>
<protein>
    <recommendedName>
        <fullName evidence="7">Regulator of microtubule dynamics protein 1</fullName>
    </recommendedName>
    <alternativeName>
        <fullName evidence="8">Protein FAM82B</fullName>
    </alternativeName>
</protein>
<dbReference type="InterPro" id="IPR049039">
    <property type="entry name" value="RMD1-3_a_helical_rpt"/>
</dbReference>
<comment type="subunit">
    <text evidence="2">Interacts with microtubules.</text>
</comment>
<keyword evidence="4" id="KW-0677">Repeat</keyword>
<dbReference type="GO" id="GO:0097431">
    <property type="term" value="C:mitotic spindle pole"/>
    <property type="evidence" value="ECO:0007669"/>
    <property type="project" value="TreeGrafter"/>
</dbReference>
<evidence type="ECO:0000256" key="5">
    <source>
        <dbReference type="ARBA" id="ARBA00022803"/>
    </source>
</evidence>
<evidence type="ECO:0000256" key="6">
    <source>
        <dbReference type="ARBA" id="ARBA00023212"/>
    </source>
</evidence>
<dbReference type="GO" id="GO:0005739">
    <property type="term" value="C:mitochondrion"/>
    <property type="evidence" value="ECO:0007669"/>
    <property type="project" value="TreeGrafter"/>
</dbReference>
<dbReference type="EMBL" id="GGYP01001410">
    <property type="protein sequence ID" value="MDE46181.1"/>
    <property type="molecule type" value="Transcribed_RNA"/>
</dbReference>
<organism evidence="9">
    <name type="scientific">Aceria tosichella</name>
    <name type="common">wheat curl mite</name>
    <dbReference type="NCBI Taxonomy" id="561515"/>
    <lineage>
        <taxon>Eukaryota</taxon>
        <taxon>Metazoa</taxon>
        <taxon>Ecdysozoa</taxon>
        <taxon>Arthropoda</taxon>
        <taxon>Chelicerata</taxon>
        <taxon>Arachnida</taxon>
        <taxon>Acari</taxon>
        <taxon>Acariformes</taxon>
        <taxon>Trombidiformes</taxon>
        <taxon>Prostigmata</taxon>
        <taxon>Eupodina</taxon>
        <taxon>Eriophyoidea</taxon>
        <taxon>Eriophyidae</taxon>
        <taxon>Eriophyinae</taxon>
        <taxon>Aceriini</taxon>
        <taxon>Aceria</taxon>
    </lineage>
</organism>
<comment type="subcellular location">
    <subcellularLocation>
        <location evidence="1">Cytoplasm</location>
        <location evidence="1">Cytoskeleton</location>
    </subcellularLocation>
</comment>
<dbReference type="InterPro" id="IPR011990">
    <property type="entry name" value="TPR-like_helical_dom_sf"/>
</dbReference>
<evidence type="ECO:0000256" key="1">
    <source>
        <dbReference type="ARBA" id="ARBA00004245"/>
    </source>
</evidence>
<dbReference type="PANTHER" id="PTHR16056">
    <property type="entry name" value="REGULATOR OF MICROTUBULE DYNAMICS PROTEIN"/>
    <property type="match status" value="1"/>
</dbReference>
<evidence type="ECO:0000256" key="4">
    <source>
        <dbReference type="ARBA" id="ARBA00022737"/>
    </source>
</evidence>
<evidence type="ECO:0000313" key="9">
    <source>
        <dbReference type="EMBL" id="MDE46181.1"/>
    </source>
</evidence>
<name>A0A6G1S7J0_9ACAR</name>
<accession>A0A6G1S7J0</accession>
<sequence>MLAWFKTGRLIISRSNFRLCTTLRSEQSREIFKFTKNLRAIETRLPSRIQNRLNFGGIAFAVLTISMSQGDSIKGVSFDVLKEADKLFDESKFEELLEFLQKQPNWESNEQVLWRVARCEYQLAKKSEKDKNKYAELVNKAYDHVTKSLELDDKNGLAHKWAAILLDATSTLKGTKERVLQVLNVRNHMEKAVEYAPTDATSYYLLGEWHFSCYQVSWWERKLANIAFGKLPDADMEVALKMFEKAEEVEKDFYSKNKLMLAKTLLELKRDKERAINLLDEIVAKYSSSDKWDDKDAVEEANKLLKQHK</sequence>
<evidence type="ECO:0000256" key="8">
    <source>
        <dbReference type="ARBA" id="ARBA00041958"/>
    </source>
</evidence>
<keyword evidence="6" id="KW-0206">Cytoskeleton</keyword>
<dbReference type="Gene3D" id="1.25.40.10">
    <property type="entry name" value="Tetratricopeptide repeat domain"/>
    <property type="match status" value="1"/>
</dbReference>
<dbReference type="GO" id="GO:0008017">
    <property type="term" value="F:microtubule binding"/>
    <property type="evidence" value="ECO:0007669"/>
    <property type="project" value="TreeGrafter"/>
</dbReference>
<keyword evidence="5" id="KW-0802">TPR repeat</keyword>
<reference evidence="9" key="1">
    <citation type="submission" date="2018-10" db="EMBL/GenBank/DDBJ databases">
        <title>Transcriptome assembly of Aceria tosichella (Wheat curl mite) Type 2.</title>
        <authorList>
            <person name="Scully E.D."/>
            <person name="Geib S.M."/>
            <person name="Palmer N.A."/>
            <person name="Gupta A.K."/>
            <person name="Sarath G."/>
            <person name="Tatineni S."/>
        </authorList>
    </citation>
    <scope>NUCLEOTIDE SEQUENCE</scope>
    <source>
        <strain evidence="9">LincolnNE</strain>
    </source>
</reference>
<dbReference type="PANTHER" id="PTHR16056:SF16">
    <property type="entry name" value="REGULATOR OF MICROTUBULE DYNAMICS PROTEIN 1"/>
    <property type="match status" value="1"/>
</dbReference>
<evidence type="ECO:0000256" key="3">
    <source>
        <dbReference type="ARBA" id="ARBA00022490"/>
    </source>
</evidence>
<keyword evidence="3" id="KW-0963">Cytoplasm</keyword>
<dbReference type="AlphaFoldDB" id="A0A6G1S7J0"/>